<name>A0A366XT73_9BACI</name>
<evidence type="ECO:0000313" key="2">
    <source>
        <dbReference type="Proteomes" id="UP000253314"/>
    </source>
</evidence>
<evidence type="ECO:0000313" key="1">
    <source>
        <dbReference type="EMBL" id="RBW68866.1"/>
    </source>
</evidence>
<dbReference type="AlphaFoldDB" id="A0A366XT73"/>
<dbReference type="Proteomes" id="UP000253314">
    <property type="component" value="Unassembled WGS sequence"/>
</dbReference>
<proteinExistence type="predicted"/>
<keyword evidence="2" id="KW-1185">Reference proteome</keyword>
<accession>A0A366XT73</accession>
<comment type="caution">
    <text evidence="1">The sequence shown here is derived from an EMBL/GenBank/DDBJ whole genome shotgun (WGS) entry which is preliminary data.</text>
</comment>
<dbReference type="EMBL" id="QOCW01000015">
    <property type="protein sequence ID" value="RBW68866.1"/>
    <property type="molecule type" value="Genomic_DNA"/>
</dbReference>
<sequence>MLFYLAPRVIYNMKQRLTAKVTHMEKPNDGAKGTDSPPKIIFWASITPAPLAALSLLSSKALKQVV</sequence>
<protein>
    <submittedName>
        <fullName evidence="1">Uncharacterized protein</fullName>
    </submittedName>
</protein>
<gene>
    <name evidence="1" type="ORF">DS031_14100</name>
</gene>
<organism evidence="1 2">
    <name type="scientific">Bacillus taeanensis</name>
    <dbReference type="NCBI Taxonomy" id="273032"/>
    <lineage>
        <taxon>Bacteria</taxon>
        <taxon>Bacillati</taxon>
        <taxon>Bacillota</taxon>
        <taxon>Bacilli</taxon>
        <taxon>Bacillales</taxon>
        <taxon>Bacillaceae</taxon>
        <taxon>Bacillus</taxon>
    </lineage>
</organism>
<reference evidence="1 2" key="1">
    <citation type="submission" date="2018-07" db="EMBL/GenBank/DDBJ databases">
        <title>Lottiidibacillus patelloidae gen. nov., sp. nov., isolated from the intestinal tract of a marine limpet and the reclassification of B. taeanensis BH030017T, B. algicola KMM 3737T and B. hwajinpoensis SW-72T as genus Lottiidibacillus.</title>
        <authorList>
            <person name="Liu R."/>
            <person name="Huang Z."/>
        </authorList>
    </citation>
    <scope>NUCLEOTIDE SEQUENCE [LARGE SCALE GENOMIC DNA]</scope>
    <source>
        <strain evidence="1 2">BH030017</strain>
    </source>
</reference>